<dbReference type="Pfam" id="PF02518">
    <property type="entry name" value="HATPase_c"/>
    <property type="match status" value="1"/>
</dbReference>
<dbReference type="InterPro" id="IPR036890">
    <property type="entry name" value="HATPase_C_sf"/>
</dbReference>
<dbReference type="PRINTS" id="PR00344">
    <property type="entry name" value="BCTRLSENSOR"/>
</dbReference>
<comment type="catalytic activity">
    <reaction evidence="1">
        <text>ATP + protein L-histidine = ADP + protein N-phospho-L-histidine.</text>
        <dbReference type="EC" id="2.7.13.3"/>
    </reaction>
</comment>
<evidence type="ECO:0000256" key="9">
    <source>
        <dbReference type="SAM" id="Phobius"/>
    </source>
</evidence>
<dbReference type="CDD" id="cd17546">
    <property type="entry name" value="REC_hyHK_CKI1_RcsC-like"/>
    <property type="match status" value="1"/>
</dbReference>
<dbReference type="Pfam" id="PF00512">
    <property type="entry name" value="HisKA"/>
    <property type="match status" value="1"/>
</dbReference>
<keyword evidence="9" id="KW-0472">Membrane</keyword>
<dbReference type="Gramene" id="Psat06G0442600-T1">
    <property type="protein sequence ID" value="KAI5399049.1"/>
    <property type="gene ID" value="KIW84_064426"/>
</dbReference>
<dbReference type="InterPro" id="IPR050956">
    <property type="entry name" value="2C_system_His_kinase"/>
</dbReference>
<comment type="caution">
    <text evidence="12">The sequence shown here is derived from an EMBL/GenBank/DDBJ whole genome shotgun (WGS) entry which is preliminary data.</text>
</comment>
<dbReference type="Proteomes" id="UP001058974">
    <property type="component" value="Chromosome 6"/>
</dbReference>
<evidence type="ECO:0000256" key="5">
    <source>
        <dbReference type="ARBA" id="ARBA00022824"/>
    </source>
</evidence>
<dbReference type="InterPro" id="IPR003594">
    <property type="entry name" value="HATPase_dom"/>
</dbReference>
<feature type="domain" description="Response regulatory" evidence="11">
    <location>
        <begin position="896"/>
        <end position="1019"/>
    </location>
</feature>
<sequence>MSHLQSEIDDSAELLQPLKFSSVKLSRLLSSTVNSPNITFSDINTKVAPLLFQALKTIPHLTQISFIGTQGLFFTHYNDGDQVLAMYSNSSIVDASNKTIYYIQHVNRDTGEIFGEALISNKTIDIKTSLINGTNDTRCEFASIGTKLNNVSELMFVNSARINQIGVISLGFSAKTIADYVTRFVDRQGTKSCLATKDGNVIAKWNQNIGLKILKDSVLLQSLNANGGIIRNEGGVSCKNQVYDSSLNIQDTPYFVHCYPIDIIGIESVYVMAVPKNEVFGFEPRYKEKGLMLLIIMMLLIFIAMSSFVFVNIGVTRREMDLCASLIKQMEATEQAERKNMNKSLAFASASHDLRAYLAGLIGLIEMSSKLALSNTGTDLKSRSELETNFEQMDNCAQDLLGLLNSILDTSKIEAGKMQLEEEEFDLSYLVEDVVDLYYPMAMKKGVELVLDSCNGSVIKYSRVKGDRRKLKQILCNLLSNAVKFTDEGHITVRAWTQKSTLQKSIIKSNQNSVMKPLSWMFFKKSDQEIEDVEAVSSIQQDACFMDFVFEVDDSGKGIPKENYKSVFENYVQVKENAVGQVGTGLGLGIVQSLVRLMHGDIEIVDKEVGKKGTCFKFNVLLALCENETVTYSVREGFEYGSTSGNGNQVPEKRFIHNASSSSSIRSLSPRLQICPSSSPKTEPSHVILYMRDEERRRTSQMFIESLGIKVKVVKNRKHLIDTLKKIKKQNGHQISDQSSSESSELGSRCTSYNSSYSRASTKIPLRALDGAEYVSSMFKMTNNGAAPSFVLIIIDANAGPVDLKTIDQDDIVISKPFHGTRLFQVIKFLPEFGGNWKNNSSNKALRELRSQVSSHNESVYLNTKSCREKKTYVDQSEIEECARDSDNSKPLSGKKFMVVDDSPMLRKIAMATLSSLGVTSIDQCENGKEALKQVEQGLKNNFPIPPYDYILMDCQMPEMDGFEATRKIREMEKEYGVHISIIALSAEIDKLTTETGMDFHITKPIKKEHLLKAITYIENSEI</sequence>
<dbReference type="SUPFAM" id="SSF47384">
    <property type="entry name" value="Homodimeric domain of signal transducing histidine kinase"/>
    <property type="match status" value="1"/>
</dbReference>
<evidence type="ECO:0000256" key="1">
    <source>
        <dbReference type="ARBA" id="ARBA00000085"/>
    </source>
</evidence>
<evidence type="ECO:0000313" key="13">
    <source>
        <dbReference type="Proteomes" id="UP001058974"/>
    </source>
</evidence>
<comment type="subcellular location">
    <subcellularLocation>
        <location evidence="2">Endoplasmic reticulum membrane</location>
        <topology evidence="2">Multi-pass membrane protein</topology>
    </subcellularLocation>
</comment>
<accession>A0A9D4WCN8</accession>
<evidence type="ECO:0000256" key="2">
    <source>
        <dbReference type="ARBA" id="ARBA00004477"/>
    </source>
</evidence>
<feature type="compositionally biased region" description="Low complexity" evidence="8">
    <location>
        <begin position="736"/>
        <end position="749"/>
    </location>
</feature>
<evidence type="ECO:0000259" key="11">
    <source>
        <dbReference type="PROSITE" id="PS50110"/>
    </source>
</evidence>
<evidence type="ECO:0000256" key="8">
    <source>
        <dbReference type="SAM" id="MobiDB-lite"/>
    </source>
</evidence>
<organism evidence="12 13">
    <name type="scientific">Pisum sativum</name>
    <name type="common">Garden pea</name>
    <name type="synonym">Lathyrus oleraceus</name>
    <dbReference type="NCBI Taxonomy" id="3888"/>
    <lineage>
        <taxon>Eukaryota</taxon>
        <taxon>Viridiplantae</taxon>
        <taxon>Streptophyta</taxon>
        <taxon>Embryophyta</taxon>
        <taxon>Tracheophyta</taxon>
        <taxon>Spermatophyta</taxon>
        <taxon>Magnoliopsida</taxon>
        <taxon>eudicotyledons</taxon>
        <taxon>Gunneridae</taxon>
        <taxon>Pentapetalae</taxon>
        <taxon>rosids</taxon>
        <taxon>fabids</taxon>
        <taxon>Fabales</taxon>
        <taxon>Fabaceae</taxon>
        <taxon>Papilionoideae</taxon>
        <taxon>50 kb inversion clade</taxon>
        <taxon>NPAAA clade</taxon>
        <taxon>Hologalegina</taxon>
        <taxon>IRL clade</taxon>
        <taxon>Fabeae</taxon>
        <taxon>Lathyrus</taxon>
    </lineage>
</organism>
<evidence type="ECO:0000256" key="3">
    <source>
        <dbReference type="ARBA" id="ARBA00012438"/>
    </source>
</evidence>
<dbReference type="SMART" id="SM00448">
    <property type="entry name" value="REC"/>
    <property type="match status" value="1"/>
</dbReference>
<dbReference type="EC" id="2.7.13.3" evidence="3"/>
<dbReference type="GO" id="GO:0000155">
    <property type="term" value="F:phosphorelay sensor kinase activity"/>
    <property type="evidence" value="ECO:0007669"/>
    <property type="project" value="InterPro"/>
</dbReference>
<feature type="region of interest" description="Disordered" evidence="8">
    <location>
        <begin position="728"/>
        <end position="749"/>
    </location>
</feature>
<dbReference type="InterPro" id="IPR036097">
    <property type="entry name" value="HisK_dim/P_sf"/>
</dbReference>
<dbReference type="Gene3D" id="3.30.565.10">
    <property type="entry name" value="Histidine kinase-like ATPase, C-terminal domain"/>
    <property type="match status" value="1"/>
</dbReference>
<keyword evidence="5" id="KW-0256">Endoplasmic reticulum</keyword>
<evidence type="ECO:0000256" key="7">
    <source>
        <dbReference type="PROSITE-ProRule" id="PRU00169"/>
    </source>
</evidence>
<dbReference type="SMART" id="SM00387">
    <property type="entry name" value="HATPase_c"/>
    <property type="match status" value="1"/>
</dbReference>
<gene>
    <name evidence="12" type="ORF">KIW84_064426</name>
</gene>
<dbReference type="AlphaFoldDB" id="A0A9D4WCN8"/>
<evidence type="ECO:0000256" key="4">
    <source>
        <dbReference type="ARBA" id="ARBA00022553"/>
    </source>
</evidence>
<feature type="transmembrane region" description="Helical" evidence="9">
    <location>
        <begin position="291"/>
        <end position="315"/>
    </location>
</feature>
<protein>
    <recommendedName>
        <fullName evidence="3">histidine kinase</fullName>
        <ecNumber evidence="3">2.7.13.3</ecNumber>
    </recommendedName>
</protein>
<dbReference type="Gene3D" id="1.10.287.130">
    <property type="match status" value="1"/>
</dbReference>
<dbReference type="InterPro" id="IPR003661">
    <property type="entry name" value="HisK_dim/P_dom"/>
</dbReference>
<evidence type="ECO:0000313" key="12">
    <source>
        <dbReference type="EMBL" id="KAI5399049.1"/>
    </source>
</evidence>
<keyword evidence="9" id="KW-1133">Transmembrane helix</keyword>
<dbReference type="PROSITE" id="PS50109">
    <property type="entry name" value="HIS_KIN"/>
    <property type="match status" value="1"/>
</dbReference>
<dbReference type="PROSITE" id="PS50110">
    <property type="entry name" value="RESPONSE_REGULATORY"/>
    <property type="match status" value="1"/>
</dbReference>
<dbReference type="GO" id="GO:0005789">
    <property type="term" value="C:endoplasmic reticulum membrane"/>
    <property type="evidence" value="ECO:0007669"/>
    <property type="project" value="UniProtKB-SubCell"/>
</dbReference>
<feature type="modified residue" description="4-aspartylphosphate" evidence="7">
    <location>
        <position position="954"/>
    </location>
</feature>
<dbReference type="InterPro" id="IPR004358">
    <property type="entry name" value="Sig_transdc_His_kin-like_C"/>
</dbReference>
<dbReference type="SUPFAM" id="SSF55874">
    <property type="entry name" value="ATPase domain of HSP90 chaperone/DNA topoisomerase II/histidine kinase"/>
    <property type="match status" value="1"/>
</dbReference>
<dbReference type="SUPFAM" id="SSF52172">
    <property type="entry name" value="CheY-like"/>
    <property type="match status" value="1"/>
</dbReference>
<dbReference type="InterPro" id="IPR001789">
    <property type="entry name" value="Sig_transdc_resp-reg_receiver"/>
</dbReference>
<dbReference type="EMBL" id="JAMSHJ010000006">
    <property type="protein sequence ID" value="KAI5399049.1"/>
    <property type="molecule type" value="Genomic_DNA"/>
</dbReference>
<dbReference type="InterPro" id="IPR005467">
    <property type="entry name" value="His_kinase_dom"/>
</dbReference>
<dbReference type="InterPro" id="IPR011006">
    <property type="entry name" value="CheY-like_superfamily"/>
</dbReference>
<keyword evidence="4 7" id="KW-0597">Phosphoprotein</keyword>
<dbReference type="SMART" id="SM00388">
    <property type="entry name" value="HisKA"/>
    <property type="match status" value="1"/>
</dbReference>
<proteinExistence type="predicted"/>
<name>A0A9D4WCN8_PEA</name>
<dbReference type="PANTHER" id="PTHR43719:SF75">
    <property type="entry name" value="HISTIDINE KINASE CKI1"/>
    <property type="match status" value="1"/>
</dbReference>
<dbReference type="CDD" id="cd00082">
    <property type="entry name" value="HisKA"/>
    <property type="match status" value="1"/>
</dbReference>
<reference evidence="12 13" key="1">
    <citation type="journal article" date="2022" name="Nat. Genet.">
        <title>Improved pea reference genome and pan-genome highlight genomic features and evolutionary characteristics.</title>
        <authorList>
            <person name="Yang T."/>
            <person name="Liu R."/>
            <person name="Luo Y."/>
            <person name="Hu S."/>
            <person name="Wang D."/>
            <person name="Wang C."/>
            <person name="Pandey M.K."/>
            <person name="Ge S."/>
            <person name="Xu Q."/>
            <person name="Li N."/>
            <person name="Li G."/>
            <person name="Huang Y."/>
            <person name="Saxena R.K."/>
            <person name="Ji Y."/>
            <person name="Li M."/>
            <person name="Yan X."/>
            <person name="He Y."/>
            <person name="Liu Y."/>
            <person name="Wang X."/>
            <person name="Xiang C."/>
            <person name="Varshney R.K."/>
            <person name="Ding H."/>
            <person name="Gao S."/>
            <person name="Zong X."/>
        </authorList>
    </citation>
    <scope>NUCLEOTIDE SEQUENCE [LARGE SCALE GENOMIC DNA]</scope>
    <source>
        <strain evidence="12 13">cv. Zhongwan 6</strain>
    </source>
</reference>
<dbReference type="Gene3D" id="3.40.50.2300">
    <property type="match status" value="1"/>
</dbReference>
<keyword evidence="6" id="KW-0675">Receptor</keyword>
<dbReference type="Pfam" id="PF00072">
    <property type="entry name" value="Response_reg"/>
    <property type="match status" value="1"/>
</dbReference>
<keyword evidence="13" id="KW-1185">Reference proteome</keyword>
<keyword evidence="9" id="KW-0812">Transmembrane</keyword>
<dbReference type="PANTHER" id="PTHR43719">
    <property type="entry name" value="TWO-COMPONENT HISTIDINE KINASE"/>
    <property type="match status" value="1"/>
</dbReference>
<feature type="domain" description="Histidine kinase" evidence="10">
    <location>
        <begin position="349"/>
        <end position="624"/>
    </location>
</feature>
<evidence type="ECO:0000256" key="6">
    <source>
        <dbReference type="ARBA" id="ARBA00023170"/>
    </source>
</evidence>
<evidence type="ECO:0000259" key="10">
    <source>
        <dbReference type="PROSITE" id="PS50109"/>
    </source>
</evidence>